<protein>
    <submittedName>
        <fullName evidence="2">HAT, C-terminal dimerization domain</fullName>
    </submittedName>
</protein>
<dbReference type="Pfam" id="PF05699">
    <property type="entry name" value="Dimer_Tnp_hAT"/>
    <property type="match status" value="1"/>
</dbReference>
<dbReference type="EMBL" id="JBAMMX010000024">
    <property type="protein sequence ID" value="KAK6915840.1"/>
    <property type="molecule type" value="Genomic_DNA"/>
</dbReference>
<dbReference type="PANTHER" id="PTHR23272">
    <property type="entry name" value="BED FINGER-RELATED"/>
    <property type="match status" value="1"/>
</dbReference>
<comment type="caution">
    <text evidence="2">The sequence shown here is derived from an EMBL/GenBank/DDBJ whole genome shotgun (WGS) entry which is preliminary data.</text>
</comment>
<gene>
    <name evidence="2" type="ORF">RJ641_018701</name>
</gene>
<dbReference type="PANTHER" id="PTHR23272:SF161">
    <property type="entry name" value="ZINC FINGER BED DOMAIN-CONTAINING PROTEIN RICESLEEPER 1-LIKE"/>
    <property type="match status" value="1"/>
</dbReference>
<dbReference type="InterPro" id="IPR008906">
    <property type="entry name" value="HATC_C_dom"/>
</dbReference>
<organism evidence="2 3">
    <name type="scientific">Dillenia turbinata</name>
    <dbReference type="NCBI Taxonomy" id="194707"/>
    <lineage>
        <taxon>Eukaryota</taxon>
        <taxon>Viridiplantae</taxon>
        <taxon>Streptophyta</taxon>
        <taxon>Embryophyta</taxon>
        <taxon>Tracheophyta</taxon>
        <taxon>Spermatophyta</taxon>
        <taxon>Magnoliopsida</taxon>
        <taxon>eudicotyledons</taxon>
        <taxon>Gunneridae</taxon>
        <taxon>Pentapetalae</taxon>
        <taxon>Dilleniales</taxon>
        <taxon>Dilleniaceae</taxon>
        <taxon>Dillenia</taxon>
    </lineage>
</organism>
<evidence type="ECO:0000313" key="2">
    <source>
        <dbReference type="EMBL" id="KAK6915840.1"/>
    </source>
</evidence>
<dbReference type="GO" id="GO:0046983">
    <property type="term" value="F:protein dimerization activity"/>
    <property type="evidence" value="ECO:0007669"/>
    <property type="project" value="InterPro"/>
</dbReference>
<dbReference type="Proteomes" id="UP001370490">
    <property type="component" value="Unassembled WGS sequence"/>
</dbReference>
<keyword evidence="3" id="KW-1185">Reference proteome</keyword>
<sequence length="121" mass="13641">MDNSEDVEDDVSKSELNAYLEKKLYPTQDDEIKDDFNILDYWKSAQAKFSIMSIMAKGILAILVSESTSESVFSTGGRVLNKFHSSLLPSTIETLICAQNWIRTKSKEVDFEPKFDSAFTG</sequence>
<proteinExistence type="predicted"/>
<dbReference type="SUPFAM" id="SSF53098">
    <property type="entry name" value="Ribonuclease H-like"/>
    <property type="match status" value="1"/>
</dbReference>
<accession>A0AAN8YXF4</accession>
<name>A0AAN8YXF4_9MAGN</name>
<feature type="domain" description="HAT C-terminal dimerisation" evidence="1">
    <location>
        <begin position="15"/>
        <end position="102"/>
    </location>
</feature>
<evidence type="ECO:0000313" key="3">
    <source>
        <dbReference type="Proteomes" id="UP001370490"/>
    </source>
</evidence>
<reference evidence="2 3" key="1">
    <citation type="submission" date="2023-12" db="EMBL/GenBank/DDBJ databases">
        <title>A high-quality genome assembly for Dillenia turbinata (Dilleniales).</title>
        <authorList>
            <person name="Chanderbali A."/>
        </authorList>
    </citation>
    <scope>NUCLEOTIDE SEQUENCE [LARGE SCALE GENOMIC DNA]</scope>
    <source>
        <strain evidence="2">LSX21</strain>
        <tissue evidence="2">Leaf</tissue>
    </source>
</reference>
<dbReference type="AlphaFoldDB" id="A0AAN8YXF4"/>
<dbReference type="InterPro" id="IPR012337">
    <property type="entry name" value="RNaseH-like_sf"/>
</dbReference>
<evidence type="ECO:0000259" key="1">
    <source>
        <dbReference type="Pfam" id="PF05699"/>
    </source>
</evidence>